<name>A0AAD6U143_9AGAR</name>
<protein>
    <submittedName>
        <fullName evidence="1">Uncharacterized protein</fullName>
    </submittedName>
</protein>
<comment type="caution">
    <text evidence="1">The sequence shown here is derived from an EMBL/GenBank/DDBJ whole genome shotgun (WGS) entry which is preliminary data.</text>
</comment>
<evidence type="ECO:0000313" key="1">
    <source>
        <dbReference type="EMBL" id="KAJ7084645.1"/>
    </source>
</evidence>
<dbReference type="EMBL" id="JARJCN010000037">
    <property type="protein sequence ID" value="KAJ7084645.1"/>
    <property type="molecule type" value="Genomic_DNA"/>
</dbReference>
<organism evidence="1 2">
    <name type="scientific">Mycena belliarum</name>
    <dbReference type="NCBI Taxonomy" id="1033014"/>
    <lineage>
        <taxon>Eukaryota</taxon>
        <taxon>Fungi</taxon>
        <taxon>Dikarya</taxon>
        <taxon>Basidiomycota</taxon>
        <taxon>Agaricomycotina</taxon>
        <taxon>Agaricomycetes</taxon>
        <taxon>Agaricomycetidae</taxon>
        <taxon>Agaricales</taxon>
        <taxon>Marasmiineae</taxon>
        <taxon>Mycenaceae</taxon>
        <taxon>Mycena</taxon>
    </lineage>
</organism>
<accession>A0AAD6U143</accession>
<reference evidence="1" key="1">
    <citation type="submission" date="2023-03" db="EMBL/GenBank/DDBJ databases">
        <title>Massive genome expansion in bonnet fungi (Mycena s.s.) driven by repeated elements and novel gene families across ecological guilds.</title>
        <authorList>
            <consortium name="Lawrence Berkeley National Laboratory"/>
            <person name="Harder C.B."/>
            <person name="Miyauchi S."/>
            <person name="Viragh M."/>
            <person name="Kuo A."/>
            <person name="Thoen E."/>
            <person name="Andreopoulos B."/>
            <person name="Lu D."/>
            <person name="Skrede I."/>
            <person name="Drula E."/>
            <person name="Henrissat B."/>
            <person name="Morin E."/>
            <person name="Kohler A."/>
            <person name="Barry K."/>
            <person name="LaButti K."/>
            <person name="Morin E."/>
            <person name="Salamov A."/>
            <person name="Lipzen A."/>
            <person name="Mereny Z."/>
            <person name="Hegedus B."/>
            <person name="Baldrian P."/>
            <person name="Stursova M."/>
            <person name="Weitz H."/>
            <person name="Taylor A."/>
            <person name="Grigoriev I.V."/>
            <person name="Nagy L.G."/>
            <person name="Martin F."/>
            <person name="Kauserud H."/>
        </authorList>
    </citation>
    <scope>NUCLEOTIDE SEQUENCE</scope>
    <source>
        <strain evidence="1">CBHHK173m</strain>
    </source>
</reference>
<sequence>MSCGLDVIEPLGGSHPHKYSLLRSLWHYGVFKTAFLAAALTIYPPLPAPDALPKRARRRWRINILPNLNNSYADPESERQVFTQNIMYVKYTACVAARLVSVGTEPRFPKMDAPLPTCVFNPTIMGHSSKRTLATWHVTTTVDHMLGLASESG</sequence>
<keyword evidence="2" id="KW-1185">Reference proteome</keyword>
<evidence type="ECO:0000313" key="2">
    <source>
        <dbReference type="Proteomes" id="UP001222325"/>
    </source>
</evidence>
<gene>
    <name evidence="1" type="ORF">B0H15DRAFT_951510</name>
</gene>
<proteinExistence type="predicted"/>
<dbReference type="AlphaFoldDB" id="A0AAD6U143"/>
<dbReference type="Proteomes" id="UP001222325">
    <property type="component" value="Unassembled WGS sequence"/>
</dbReference>